<feature type="region of interest" description="Disordered" evidence="10">
    <location>
        <begin position="2049"/>
        <end position="2133"/>
    </location>
</feature>
<dbReference type="Pfam" id="PF13445">
    <property type="entry name" value="zf-RING_UBOX"/>
    <property type="match status" value="1"/>
</dbReference>
<dbReference type="KEGG" id="hazt:108682116"/>
<feature type="domain" description="BRCT" evidence="12">
    <location>
        <begin position="2485"/>
        <end position="2593"/>
    </location>
</feature>
<dbReference type="PANTHER" id="PTHR13763">
    <property type="entry name" value="BREAST CANCER TYPE 1 SUSCEPTIBILITY PROTEIN BRCA1"/>
    <property type="match status" value="1"/>
</dbReference>
<feature type="region of interest" description="Disordered" evidence="10">
    <location>
        <begin position="862"/>
        <end position="1079"/>
    </location>
</feature>
<name>A0A8B7PMS5_HYAAZ</name>
<keyword evidence="5 9" id="KW-0863">Zinc-finger</keyword>
<evidence type="ECO:0000256" key="3">
    <source>
        <dbReference type="ARBA" id="ARBA00022737"/>
    </source>
</evidence>
<keyword evidence="3" id="KW-0677">Repeat</keyword>
<dbReference type="RefSeq" id="XP_018026721.1">
    <property type="nucleotide sequence ID" value="XM_018171232.2"/>
</dbReference>
<feature type="compositionally biased region" description="Low complexity" evidence="10">
    <location>
        <begin position="2227"/>
        <end position="2263"/>
    </location>
</feature>
<comment type="subcellular location">
    <subcellularLocation>
        <location evidence="1">Nucleus</location>
    </subcellularLocation>
</comment>
<feature type="compositionally biased region" description="Polar residues" evidence="10">
    <location>
        <begin position="2051"/>
        <end position="2074"/>
    </location>
</feature>
<evidence type="ECO:0000313" key="13">
    <source>
        <dbReference type="Proteomes" id="UP000694843"/>
    </source>
</evidence>
<evidence type="ECO:0000259" key="11">
    <source>
        <dbReference type="PROSITE" id="PS50089"/>
    </source>
</evidence>
<evidence type="ECO:0000256" key="8">
    <source>
        <dbReference type="ARBA" id="ARBA00023242"/>
    </source>
</evidence>
<evidence type="ECO:0000256" key="6">
    <source>
        <dbReference type="ARBA" id="ARBA00022833"/>
    </source>
</evidence>
<dbReference type="GO" id="GO:0000724">
    <property type="term" value="P:double-strand break repair via homologous recombination"/>
    <property type="evidence" value="ECO:0007669"/>
    <property type="project" value="TreeGrafter"/>
</dbReference>
<feature type="region of interest" description="Disordered" evidence="10">
    <location>
        <begin position="806"/>
        <end position="827"/>
    </location>
</feature>
<dbReference type="GO" id="GO:0031436">
    <property type="term" value="C:BRCA1-BARD1 complex"/>
    <property type="evidence" value="ECO:0007669"/>
    <property type="project" value="TreeGrafter"/>
</dbReference>
<feature type="region of interest" description="Disordered" evidence="10">
    <location>
        <begin position="1742"/>
        <end position="1763"/>
    </location>
</feature>
<feature type="compositionally biased region" description="Polar residues" evidence="10">
    <location>
        <begin position="1748"/>
        <end position="1763"/>
    </location>
</feature>
<evidence type="ECO:0000256" key="9">
    <source>
        <dbReference type="PROSITE-ProRule" id="PRU00175"/>
    </source>
</evidence>
<feature type="compositionally biased region" description="Basic and acidic residues" evidence="10">
    <location>
        <begin position="1521"/>
        <end position="1532"/>
    </location>
</feature>
<keyword evidence="8" id="KW-0539">Nucleus</keyword>
<dbReference type="SMART" id="SM00292">
    <property type="entry name" value="BRCT"/>
    <property type="match status" value="2"/>
</dbReference>
<dbReference type="GO" id="GO:0004842">
    <property type="term" value="F:ubiquitin-protein transferase activity"/>
    <property type="evidence" value="ECO:0007669"/>
    <property type="project" value="TreeGrafter"/>
</dbReference>
<dbReference type="SUPFAM" id="SSF52113">
    <property type="entry name" value="BRCT domain"/>
    <property type="match status" value="1"/>
</dbReference>
<keyword evidence="6" id="KW-0862">Zinc</keyword>
<keyword evidence="13" id="KW-1185">Reference proteome</keyword>
<proteinExistence type="predicted"/>
<reference evidence="14" key="1">
    <citation type="submission" date="2025-08" db="UniProtKB">
        <authorList>
            <consortium name="RefSeq"/>
        </authorList>
    </citation>
    <scope>IDENTIFICATION</scope>
    <source>
        <tissue evidence="14">Whole organism</tissue>
    </source>
</reference>
<dbReference type="GO" id="GO:0070531">
    <property type="term" value="C:BRCA1-A complex"/>
    <property type="evidence" value="ECO:0007669"/>
    <property type="project" value="TreeGrafter"/>
</dbReference>
<sequence length="2618" mass="283540">MHPLNFDLEAISASSDVEDRLLQVKQALLKLQQPLQCSICLDLLTNPVSTKCGHNFCTACIYRLMQGVRGPTSCPLCLAPVTKRSLENNTRITHLVSAVRSIIDGIKRDCGLINSPQRSRLLAHPTVEDNSDEEEMDEPRRGTRNRATVADEVALPLPHVRSLECSASFRGMKRGRGKRAPPLLAVRNVSAPDLPSLVKESTSNLPNPMPLKDTALLMRKSAVDLQVSRSENCSTSNGIFLPPSSALALTTTYRGRGRGRGSVRARGKLANLGSSSMVAAAEQSSEDELVSVSQVKPAQPVALSDSCKDNHQRKLIGTQVKSMRPKDKVSLWLNKSSAVGFKIGLSPATNDGKSESRATIDGSAAKKVEGAETSDNPAPDFVQEKPLKLNNSKTLPLSGESTVILETPSVVHASKPEPLATILHLPVHGRKEKESDVLNLCDDDELPNCNESMDEFTESTPLNSGHNRLVQHDVEISLITAAPPVSAEPATELDELPDSCPVNTKDVFDILVETARKNQPSHVSSSHLVEKHVEKNATTDDVYFFCTPAEGNDPQVSSKKPTTNVGRGGKKRVLGGKSDTRKMYKRAKTTEPSYPSKSITQVTVSSSVSEKERTKSLKPTSGTSNLSCTDSDTDGKTVLIPSCEAMPPPDAPEAEGNDRRARSARVKNQTSVPTNVRYASELKKRFCEPPKLTAMSLALKDLKSPGWSHVIGAKKDLKSRHIGLNITGGDSKQESNRLELGNELDKTSMDVSSRQGRLDECKILSSGESSVEIDDQTQKYDVEHLEQRPEELTKIVKLKNLLVVMNRKNDHSPKDNGNQSEKISKEDDVLAIAGEEKSPENEDNCEILAAVEDGKEAVISVVPETQSDGEEESPDLDKSSENVTKNSASDARSTGEKSGADIQPFFVRQASSRRPVKQKNSHVNTKAKLVSYSSNNSSSSLVSESVKTVAKTQDESSRSNDLASGQKNADSDQNTSKIAQKSRPDVRSPEDVNLMMANNSFTVSESAQAADEMENKAEENTTKFPPPQGPTRRVMRSGRVRKDEVSTTSSSPLNDLHPKTRLRPSKTKPDLSSGEEKENVYVEGLPYRGSLQKRSKSSVDLNSVTTSVAERAKLRNNLRSANVHLSSIAPEPAKYNAQNAKIQSETSIGAVDGAASAQNISPITAKKTLDFGSDISKSLVEESNTKDLERTTLGTSCCELRATGMSDNTGYCITEATKFSSLDSSSSMPSVAQEPSVEIMVGRCKVDAATEPIVLPSRAVHILKCANTRIDSDDSQGMDYQEHTIIPTVLKNKRNQADLAHHKFDVAVQTCFPRPAMVEVGVQVQAGPMLSKAVQTVRTATTSVAVQAQLPPEGSIVAGVIPFGAVGANCSDRCVGPVGALLTALQQQECLHAVPCSLYQTLLSLLHLAPTHPLPCCCRRNCDAKTACSSGPGPVAPPNHLNNNVAPDDGTLEQNPKPGLSAHETRSSASASGALEAPRDDGHGVTHRTRRGPPLLKNWKNNNLRSGYQRTREDDELTMDNESKKSDNEKPSAESSNEVRCPVSLLIAENDDVRFKKIDDATASSASDNLTVTELLGNSEDEPTKRKTFKDIISENICFLNAANTQLSSEIPFMGEVNLQPTVSLVDIASAKPSPQTPQAGRSNSSSLHNENRNEEHGPAVDEYVSNTSRPSTRVTRRRAKPAEEPTTQSDLFESYDKKAAEESLAKGIPNSSTTSAKKRKVVENVFRENDVCCKTKTATSLPKIDSESTTSEKSALRSSVISLNETSSSSIVSIKTDKSIGKMDKKLERPKYKRIRTLESSDSSSDETPLKKKPSTRDKTTSVSSNVARNSAQTREKNSEELRLDEFDDGVFEYFGFYKKESEPCANTDAKTCKGDAPDQEMFDLPDLNLPALSIENSPVVDALPVVFGTNGESDEDEDLIPGTAEVFKNIEADAALIQRIRDAKKVGSVMNQLNAQDLLSQETIVMSSSVESCTSNDNQEDVLPSGQSTAKPCDEVCRQPSSSDRHDEERNTKLYGTGGSTVTCLTGTTKSLFNDCDRSLRHADRVLRSQDTSVSSGNTNLRSQSTASSKLSATKHNKRALSSYNKTSANASSHGISGIDTINLPGSRPTDEVEPLTNSSEDNPNDKDTDAVGELSHLSMMSTQCEVISTQHRNKVQTEVDILQAKMAALQQQLSEIKKGQLNDHEETDDTFSSKERSDGVSEANEGQCGVTALPLIEDKLAQSEVTSKVTSGSSKSSDGSSIIRTSASSAPSRATRSYARMNLQMVKDEPPTKSSCKEGASSSEPVTWPRIATPGQETNCLDADHPISSLSKSTVPLPSAATAYLNAPEDQDLFSSLPDPEPKIDVEPIGSVHDTHMNAQEEPRRLTLVCTGLAADETRTVCSLLKNLCCSSAGGDSSKPRGEILKTWVPGVTHVIVKCGADQTTERTLKYLYGVASGCWVLSYQWALRSLQEGRLLPEEEFEALDSTGCEGPARGRRMRHAPRRLLQGCVLCFIPPFRDVSLQQLLELVQLCGGQVAEDGAHLKKFPPPAAAQHELRLIVISTDDEEDEQSKQLAGDLSVRYGFSVVASDWLIESVAMHSLVALSPYLLSPLHVPLLEASGVSTQLLHDTQDFV</sequence>
<dbReference type="GO" id="GO:0008270">
    <property type="term" value="F:zinc ion binding"/>
    <property type="evidence" value="ECO:0007669"/>
    <property type="project" value="UniProtKB-KW"/>
</dbReference>
<dbReference type="Proteomes" id="UP000694843">
    <property type="component" value="Unplaced"/>
</dbReference>
<evidence type="ECO:0000259" key="12">
    <source>
        <dbReference type="PROSITE" id="PS50172"/>
    </source>
</evidence>
<evidence type="ECO:0000256" key="2">
    <source>
        <dbReference type="ARBA" id="ARBA00022723"/>
    </source>
</evidence>
<feature type="compositionally biased region" description="Low complexity" evidence="10">
    <location>
        <begin position="1495"/>
        <end position="1504"/>
    </location>
</feature>
<feature type="compositionally biased region" description="Polar residues" evidence="10">
    <location>
        <begin position="1633"/>
        <end position="1649"/>
    </location>
</feature>
<dbReference type="PROSITE" id="PS50172">
    <property type="entry name" value="BRCT"/>
    <property type="match status" value="2"/>
</dbReference>
<keyword evidence="2" id="KW-0479">Metal-binding</keyword>
<keyword evidence="4" id="KW-0227">DNA damage</keyword>
<dbReference type="InterPro" id="IPR001357">
    <property type="entry name" value="BRCT_dom"/>
</dbReference>
<feature type="compositionally biased region" description="Low complexity" evidence="10">
    <location>
        <begin position="929"/>
        <end position="946"/>
    </location>
</feature>
<organism evidence="13 14">
    <name type="scientific">Hyalella azteca</name>
    <name type="common">Amphipod</name>
    <dbReference type="NCBI Taxonomy" id="294128"/>
    <lineage>
        <taxon>Eukaryota</taxon>
        <taxon>Metazoa</taxon>
        <taxon>Ecdysozoa</taxon>
        <taxon>Arthropoda</taxon>
        <taxon>Crustacea</taxon>
        <taxon>Multicrustacea</taxon>
        <taxon>Malacostraca</taxon>
        <taxon>Eumalacostraca</taxon>
        <taxon>Peracarida</taxon>
        <taxon>Amphipoda</taxon>
        <taxon>Senticaudata</taxon>
        <taxon>Talitrida</taxon>
        <taxon>Talitroidea</taxon>
        <taxon>Hyalellidae</taxon>
        <taxon>Hyalella</taxon>
    </lineage>
</organism>
<accession>A0A8B7PMS5</accession>
<dbReference type="CDD" id="cd16498">
    <property type="entry name" value="RING-HC_BRCA1"/>
    <property type="match status" value="1"/>
</dbReference>
<feature type="compositionally biased region" description="Polar residues" evidence="10">
    <location>
        <begin position="1822"/>
        <end position="1834"/>
    </location>
</feature>
<dbReference type="InterPro" id="IPR027370">
    <property type="entry name" value="Znf-RING_euk"/>
</dbReference>
<feature type="compositionally biased region" description="Basic and acidic residues" evidence="10">
    <location>
        <begin position="1650"/>
        <end position="1660"/>
    </location>
</feature>
<dbReference type="PROSITE" id="PS50089">
    <property type="entry name" value="ZF_RING_2"/>
    <property type="match status" value="1"/>
</dbReference>
<dbReference type="SUPFAM" id="SSF57850">
    <property type="entry name" value="RING/U-box"/>
    <property type="match status" value="1"/>
</dbReference>
<protein>
    <submittedName>
        <fullName evidence="14">Serine-rich adhesin for platelets</fullName>
    </submittedName>
</protein>
<feature type="compositionally biased region" description="Polar residues" evidence="10">
    <location>
        <begin position="996"/>
        <end position="1007"/>
    </location>
</feature>
<dbReference type="Gene3D" id="3.30.40.10">
    <property type="entry name" value="Zinc/RING finger domain, C3HC4 (zinc finger)"/>
    <property type="match status" value="1"/>
</dbReference>
<feature type="compositionally biased region" description="Low complexity" evidence="10">
    <location>
        <begin position="596"/>
        <end position="608"/>
    </location>
</feature>
<dbReference type="GO" id="GO:0045944">
    <property type="term" value="P:positive regulation of transcription by RNA polymerase II"/>
    <property type="evidence" value="ECO:0007669"/>
    <property type="project" value="TreeGrafter"/>
</dbReference>
<feature type="region of interest" description="Disordered" evidence="10">
    <location>
        <begin position="2180"/>
        <end position="2210"/>
    </location>
</feature>
<feature type="compositionally biased region" description="Polar residues" evidence="10">
    <location>
        <begin position="959"/>
        <end position="979"/>
    </location>
</feature>
<dbReference type="InterPro" id="IPR001841">
    <property type="entry name" value="Znf_RING"/>
</dbReference>
<evidence type="ECO:0000313" key="14">
    <source>
        <dbReference type="RefSeq" id="XP_018026721.1"/>
    </source>
</evidence>
<feature type="compositionally biased region" description="Polar residues" evidence="10">
    <location>
        <begin position="617"/>
        <end position="630"/>
    </location>
</feature>
<gene>
    <name evidence="14" type="primary">LOC108682116</name>
</gene>
<dbReference type="OrthoDB" id="6383033at2759"/>
<evidence type="ECO:0000256" key="4">
    <source>
        <dbReference type="ARBA" id="ARBA00022763"/>
    </source>
</evidence>
<feature type="domain" description="RING-type" evidence="11">
    <location>
        <begin position="37"/>
        <end position="77"/>
    </location>
</feature>
<dbReference type="InterPro" id="IPR017907">
    <property type="entry name" value="Znf_RING_CS"/>
</dbReference>
<evidence type="ECO:0000256" key="5">
    <source>
        <dbReference type="ARBA" id="ARBA00022771"/>
    </source>
</evidence>
<dbReference type="InterPro" id="IPR031099">
    <property type="entry name" value="BRCA1-associated"/>
</dbReference>
<feature type="region of interest" description="Disordered" evidence="10">
    <location>
        <begin position="2227"/>
        <end position="2297"/>
    </location>
</feature>
<feature type="region of interest" description="Disordered" evidence="10">
    <location>
        <begin position="1631"/>
        <end position="1695"/>
    </location>
</feature>
<keyword evidence="7" id="KW-0234">DNA repair</keyword>
<feature type="domain" description="BRCT" evidence="12">
    <location>
        <begin position="2405"/>
        <end position="2467"/>
    </location>
</feature>
<dbReference type="PANTHER" id="PTHR13763:SF0">
    <property type="entry name" value="BREAST CANCER TYPE 1 SUSCEPTIBILITY PROTEIN"/>
    <property type="match status" value="1"/>
</dbReference>
<evidence type="ECO:0000256" key="10">
    <source>
        <dbReference type="SAM" id="MobiDB-lite"/>
    </source>
</evidence>
<feature type="compositionally biased region" description="Polar residues" evidence="10">
    <location>
        <begin position="2082"/>
        <end position="2097"/>
    </location>
</feature>
<feature type="region of interest" description="Disordered" evidence="10">
    <location>
        <begin position="1429"/>
        <end position="1540"/>
    </location>
</feature>
<feature type="region of interest" description="Disordered" evidence="10">
    <location>
        <begin position="122"/>
        <end position="145"/>
    </location>
</feature>
<dbReference type="InterPro" id="IPR013083">
    <property type="entry name" value="Znf_RING/FYVE/PHD"/>
</dbReference>
<dbReference type="InterPro" id="IPR036420">
    <property type="entry name" value="BRCT_dom_sf"/>
</dbReference>
<dbReference type="GeneID" id="108682116"/>
<evidence type="ECO:0000256" key="7">
    <source>
        <dbReference type="ARBA" id="ARBA00023204"/>
    </source>
</evidence>
<feature type="compositionally biased region" description="Polar residues" evidence="10">
    <location>
        <begin position="554"/>
        <end position="564"/>
    </location>
</feature>
<evidence type="ECO:0000256" key="1">
    <source>
        <dbReference type="ARBA" id="ARBA00004123"/>
    </source>
</evidence>
<feature type="region of interest" description="Disordered" evidence="10">
    <location>
        <begin position="1786"/>
        <end position="1843"/>
    </location>
</feature>
<feature type="compositionally biased region" description="Polar residues" evidence="10">
    <location>
        <begin position="881"/>
        <end position="892"/>
    </location>
</feature>
<feature type="compositionally biased region" description="Basic and acidic residues" evidence="10">
    <location>
        <begin position="1994"/>
        <end position="2014"/>
    </location>
</feature>
<feature type="region of interest" description="Disordered" evidence="10">
    <location>
        <begin position="551"/>
        <end position="672"/>
    </location>
</feature>
<dbReference type="Gene3D" id="3.40.50.10190">
    <property type="entry name" value="BRCT domain"/>
    <property type="match status" value="2"/>
</dbReference>
<feature type="region of interest" description="Disordered" evidence="10">
    <location>
        <begin position="1974"/>
        <end position="2020"/>
    </location>
</feature>
<dbReference type="PROSITE" id="PS00518">
    <property type="entry name" value="ZF_RING_1"/>
    <property type="match status" value="1"/>
</dbReference>
<dbReference type="SMART" id="SM00184">
    <property type="entry name" value="RING"/>
    <property type="match status" value="1"/>
</dbReference>